<dbReference type="OrthoDB" id="109511at2"/>
<dbReference type="SUPFAM" id="SSF52317">
    <property type="entry name" value="Class I glutamine amidotransferase-like"/>
    <property type="match status" value="1"/>
</dbReference>
<comment type="caution">
    <text evidence="2">The sequence shown here is derived from an EMBL/GenBank/DDBJ whole genome shotgun (WGS) entry which is preliminary data.</text>
</comment>
<sequence>MSRPLKLFCAVKGHAFDRNAFEDMFRACGAEPTIVDQPAASAMIEADLLGDYDAIALHDMWGLDFRAPRDERPASVEPSDALKAGWQTILSRGTGVLAIHHAIAAWPAWDDYARMLGGRFLYRDGMLDGAMRQDSGYCPDVFYRARTEPHAVTRGVADEIDFLDELYAMEVLDSEGLEPILTRVTDIEPGRFISAKKAVRRIEGGPDWSPSSDNRLLGWAKTAGHSRVVYLQPGDGPQTFAHGEYRALITNALRWIVRKDAA</sequence>
<accession>A0A437GZ92</accession>
<evidence type="ECO:0000313" key="3">
    <source>
        <dbReference type="Proteomes" id="UP000283003"/>
    </source>
</evidence>
<dbReference type="Gene3D" id="3.40.50.880">
    <property type="match status" value="1"/>
</dbReference>
<protein>
    <submittedName>
        <fullName evidence="2">ThuA domain-containing protein</fullName>
    </submittedName>
</protein>
<dbReference type="AlphaFoldDB" id="A0A437GZ92"/>
<dbReference type="InterPro" id="IPR029062">
    <property type="entry name" value="Class_I_gatase-like"/>
</dbReference>
<dbReference type="InterPro" id="IPR029010">
    <property type="entry name" value="ThuA-like"/>
</dbReference>
<name>A0A437GZ92_9SPHN</name>
<dbReference type="RefSeq" id="WP_127610861.1">
    <property type="nucleotide sequence ID" value="NZ_RXOL01000001.1"/>
</dbReference>
<feature type="domain" description="ThuA-like" evidence="1">
    <location>
        <begin position="22"/>
        <end position="255"/>
    </location>
</feature>
<organism evidence="2 3">
    <name type="scientific">Croceicoccus ponticola</name>
    <dbReference type="NCBI Taxonomy" id="2217664"/>
    <lineage>
        <taxon>Bacteria</taxon>
        <taxon>Pseudomonadati</taxon>
        <taxon>Pseudomonadota</taxon>
        <taxon>Alphaproteobacteria</taxon>
        <taxon>Sphingomonadales</taxon>
        <taxon>Erythrobacteraceae</taxon>
        <taxon>Croceicoccus</taxon>
    </lineage>
</organism>
<dbReference type="Pfam" id="PF06283">
    <property type="entry name" value="ThuA"/>
    <property type="match status" value="1"/>
</dbReference>
<dbReference type="Proteomes" id="UP000283003">
    <property type="component" value="Unassembled WGS sequence"/>
</dbReference>
<proteinExistence type="predicted"/>
<gene>
    <name evidence="2" type="ORF">EKN06_00085</name>
</gene>
<dbReference type="EMBL" id="RXOL01000001">
    <property type="protein sequence ID" value="RVQ68674.1"/>
    <property type="molecule type" value="Genomic_DNA"/>
</dbReference>
<evidence type="ECO:0000313" key="2">
    <source>
        <dbReference type="EMBL" id="RVQ68674.1"/>
    </source>
</evidence>
<evidence type="ECO:0000259" key="1">
    <source>
        <dbReference type="Pfam" id="PF06283"/>
    </source>
</evidence>
<keyword evidence="3" id="KW-1185">Reference proteome</keyword>
<reference evidence="2 3" key="1">
    <citation type="submission" date="2018-12" db="EMBL/GenBank/DDBJ databases">
        <title>Croceicoccus ponticola sp. nov., a lipolytic bacterium isolated from seawater.</title>
        <authorList>
            <person name="Yoon J.-H."/>
        </authorList>
    </citation>
    <scope>NUCLEOTIDE SEQUENCE [LARGE SCALE GENOMIC DNA]</scope>
    <source>
        <strain evidence="2 3">GM-16</strain>
    </source>
</reference>